<dbReference type="FunFam" id="2.30.30.40:FF:000233">
    <property type="entry name" value="NADPH oxidase organizer 1"/>
    <property type="match status" value="1"/>
</dbReference>
<dbReference type="InterPro" id="IPR036028">
    <property type="entry name" value="SH3-like_dom_sf"/>
</dbReference>
<feature type="compositionally biased region" description="Polar residues" evidence="3">
    <location>
        <begin position="415"/>
        <end position="425"/>
    </location>
</feature>
<dbReference type="Gene3D" id="3.30.1520.10">
    <property type="entry name" value="Phox-like domain"/>
    <property type="match status" value="1"/>
</dbReference>
<dbReference type="Xenbase" id="XB-GENE-29087299">
    <property type="gene designation" value="LOC101733866"/>
</dbReference>
<dbReference type="OrthoDB" id="10255964at2759"/>
<sequence length="537" mass="61670">MNFSRYPVEATGVGMVQNGKIKTYMLSILWSDRNNILIYRTYEEFKDLAKQLKRKFPLESGLLNKSERIIPILKDIPLIYRSTRFSNRFIERLHLAELYSQELLQTDSKISQCEDVIQFFSPNNQDLAPTFTENSLVIMPSDKDQKKVNHQMKSSAPVSEPVITQKYICIETFETKDTKNRPFKVNKDELVDVLIKDPTGWWLVENEDGNLAWFPGPYLVEPADAACTYSNRKSLNDGTSYYAVKGYQAQNSDELSLGVGVVVEVIEKSDNGWWQVCYNEQCGYVPSMFLKPYCNPHQQLQVTFTHHRFGSTPNLHKAPSCLTGIHEPNTADKEYRTENGNNEASLNIRRSRSVGEFKDFQEFQGNVLGRRSSTERFIEWEAPHHDDYPLPTAESNNSEKIRIIISSEDNEDPRPNQSQTDSTQSHLRKDSKLDHSTQSRLRKDSELDHSTQSRLRKDSELDHSTQSRLRKDSELDHSTQSRLRKDSELDQSTTGSYVSCFSPDSMSNTRPPTVPPRPTSQEILSRCTTLTKKASRI</sequence>
<feature type="domain" description="SH3" evidence="4">
    <location>
        <begin position="236"/>
        <end position="295"/>
    </location>
</feature>
<protein>
    <submittedName>
        <fullName evidence="6 8">NADPH oxidase organizer 1-like</fullName>
    </submittedName>
</protein>
<feature type="compositionally biased region" description="Polar residues" evidence="3">
    <location>
        <begin position="490"/>
        <end position="508"/>
    </location>
</feature>
<dbReference type="GO" id="GO:0042554">
    <property type="term" value="P:superoxide anion generation"/>
    <property type="evidence" value="ECO:0000318"/>
    <property type="project" value="GO_Central"/>
</dbReference>
<dbReference type="RefSeq" id="XP_031749448.1">
    <property type="nucleotide sequence ID" value="XM_031893588.1"/>
</dbReference>
<dbReference type="PROSITE" id="PS50195">
    <property type="entry name" value="PX"/>
    <property type="match status" value="1"/>
</dbReference>
<reference evidence="8" key="3">
    <citation type="submission" date="2025-04" db="UniProtKB">
        <authorList>
            <consortium name="RefSeq"/>
        </authorList>
    </citation>
    <scope>IDENTIFICATION</scope>
    <source>
        <strain evidence="8">Nigerian</strain>
        <tissue evidence="8">Liver and blood</tissue>
    </source>
</reference>
<dbReference type="InterPro" id="IPR036871">
    <property type="entry name" value="PX_dom_sf"/>
</dbReference>
<dbReference type="InterPro" id="IPR001683">
    <property type="entry name" value="PX_dom"/>
</dbReference>
<dbReference type="Pfam" id="PF00018">
    <property type="entry name" value="SH3_1"/>
    <property type="match status" value="1"/>
</dbReference>
<evidence type="ECO:0000256" key="1">
    <source>
        <dbReference type="ARBA" id="ARBA00022443"/>
    </source>
</evidence>
<dbReference type="SUPFAM" id="SSF50044">
    <property type="entry name" value="SH3-domain"/>
    <property type="match status" value="2"/>
</dbReference>
<dbReference type="Gene3D" id="2.30.30.40">
    <property type="entry name" value="SH3 Domains"/>
    <property type="match status" value="2"/>
</dbReference>
<feature type="compositionally biased region" description="Basic and acidic residues" evidence="3">
    <location>
        <begin position="427"/>
        <end position="488"/>
    </location>
</feature>
<dbReference type="Proteomes" id="UP000008143">
    <property type="component" value="Chromosome 9"/>
</dbReference>
<dbReference type="SMART" id="SM00326">
    <property type="entry name" value="SH3"/>
    <property type="match status" value="2"/>
</dbReference>
<dbReference type="SMART" id="SM00312">
    <property type="entry name" value="PX"/>
    <property type="match status" value="1"/>
</dbReference>
<evidence type="ECO:0000256" key="2">
    <source>
        <dbReference type="PROSITE-ProRule" id="PRU00192"/>
    </source>
</evidence>
<evidence type="ECO:0000259" key="5">
    <source>
        <dbReference type="PROSITE" id="PS50195"/>
    </source>
</evidence>
<dbReference type="PANTHER" id="PTHR15706">
    <property type="entry name" value="SH3 MULTIPLE DOMAIN"/>
    <property type="match status" value="1"/>
</dbReference>
<gene>
    <name evidence="6 8 9" type="primary">LOC101733866</name>
</gene>
<dbReference type="KEGG" id="xtr:101733866"/>
<dbReference type="Pfam" id="PF00787">
    <property type="entry name" value="PX"/>
    <property type="match status" value="1"/>
</dbReference>
<feature type="domain" description="SH3" evidence="4">
    <location>
        <begin position="162"/>
        <end position="224"/>
    </location>
</feature>
<dbReference type="FunFam" id="3.30.1520.10:FF:000040">
    <property type="entry name" value="NADPH oxidase organizer 1"/>
    <property type="match status" value="1"/>
</dbReference>
<reference evidence="6" key="2">
    <citation type="submission" date="2020-05" db="UniProtKB">
        <authorList>
            <consortium name="Ensembl"/>
        </authorList>
    </citation>
    <scope>IDENTIFICATION</scope>
</reference>
<dbReference type="Ensembl" id="ENSXETT00000066784">
    <property type="protein sequence ID" value="ENSXETP00000074117"/>
    <property type="gene ID" value="ENSXETG00000038644"/>
</dbReference>
<evidence type="ECO:0000313" key="6">
    <source>
        <dbReference type="Ensembl" id="ENSXETP00000074117"/>
    </source>
</evidence>
<feature type="domain" description="PX" evidence="5">
    <location>
        <begin position="1"/>
        <end position="127"/>
    </location>
</feature>
<dbReference type="PROSITE" id="PS50002">
    <property type="entry name" value="SH3"/>
    <property type="match status" value="2"/>
</dbReference>
<evidence type="ECO:0000256" key="3">
    <source>
        <dbReference type="SAM" id="MobiDB-lite"/>
    </source>
</evidence>
<dbReference type="GeneID" id="101733866"/>
<reference evidence="6" key="1">
    <citation type="journal article" date="2010" name="Science">
        <title>The genome of the Western clawed frog Xenopus tropicalis.</title>
        <authorList>
            <person name="Hellsten U."/>
            <person name="Harland R.M."/>
            <person name="Gilchrist M.J."/>
            <person name="Hendrix D."/>
            <person name="Jurka J."/>
            <person name="Kapitonov V."/>
            <person name="Ovcharenko I."/>
            <person name="Putnam N.H."/>
            <person name="Shu S."/>
            <person name="Taher L."/>
            <person name="Blitz I.L."/>
            <person name="Blumberg B."/>
            <person name="Dichmann D.S."/>
            <person name="Dubchak I."/>
            <person name="Amaya E."/>
            <person name="Detter J.C."/>
            <person name="Fletcher R."/>
            <person name="Gerhard D.S."/>
            <person name="Goodstein D."/>
            <person name="Graves T."/>
            <person name="Grigoriev I.V."/>
            <person name="Grimwood J."/>
            <person name="Kawashima T."/>
            <person name="Lindquist E."/>
            <person name="Lucas S.M."/>
            <person name="Mead P.E."/>
            <person name="Mitros T."/>
            <person name="Ogino H."/>
            <person name="Ohta Y."/>
            <person name="Poliakov A.V."/>
            <person name="Pollet N."/>
            <person name="Robert J."/>
            <person name="Salamov A."/>
            <person name="Sater A.K."/>
            <person name="Schmutz J."/>
            <person name="Terry A."/>
            <person name="Vize P.D."/>
            <person name="Warren W.C."/>
            <person name="Wells D."/>
            <person name="Wills A."/>
            <person name="Wilson R.K."/>
            <person name="Zimmerman L.B."/>
            <person name="Zorn A.M."/>
            <person name="Grainger R."/>
            <person name="Grammer T."/>
            <person name="Khokha M.K."/>
            <person name="Richardson P.M."/>
            <person name="Rokhsar D.S."/>
        </authorList>
    </citation>
    <scope>NUCLEOTIDE SEQUENCE [LARGE SCALE GENOMIC DNA]</scope>
    <source>
        <strain evidence="6">Nigerian</strain>
    </source>
</reference>
<dbReference type="PANTHER" id="PTHR15706:SF29">
    <property type="entry name" value="NADPH OXIDASE ORGANIZER 1-LIKE"/>
    <property type="match status" value="1"/>
</dbReference>
<evidence type="ECO:0000313" key="7">
    <source>
        <dbReference type="Proteomes" id="UP000008143"/>
    </source>
</evidence>
<dbReference type="AlphaFoldDB" id="A0A6I8QYB7"/>
<proteinExistence type="predicted"/>
<name>A0A6I8QYB7_XENTR</name>
<dbReference type="InterPro" id="IPR051228">
    <property type="entry name" value="NADPH_Oxidase/PX-Domain"/>
</dbReference>
<dbReference type="SUPFAM" id="SSF64268">
    <property type="entry name" value="PX domain"/>
    <property type="match status" value="1"/>
</dbReference>
<evidence type="ECO:0000313" key="9">
    <source>
        <dbReference type="Xenbase" id="XB-GENE-29087299"/>
    </source>
</evidence>
<organism evidence="6">
    <name type="scientific">Xenopus tropicalis</name>
    <name type="common">Western clawed frog</name>
    <name type="synonym">Silurana tropicalis</name>
    <dbReference type="NCBI Taxonomy" id="8364"/>
    <lineage>
        <taxon>Eukaryota</taxon>
        <taxon>Metazoa</taxon>
        <taxon>Chordata</taxon>
        <taxon>Craniata</taxon>
        <taxon>Vertebrata</taxon>
        <taxon>Euteleostomi</taxon>
        <taxon>Amphibia</taxon>
        <taxon>Batrachia</taxon>
        <taxon>Anura</taxon>
        <taxon>Pipoidea</taxon>
        <taxon>Pipidae</taxon>
        <taxon>Xenopodinae</taxon>
        <taxon>Xenopus</taxon>
        <taxon>Silurana</taxon>
    </lineage>
</organism>
<feature type="region of interest" description="Disordered" evidence="3">
    <location>
        <begin position="406"/>
        <end position="522"/>
    </location>
</feature>
<keyword evidence="7" id="KW-1185">Reference proteome</keyword>
<dbReference type="Bgee" id="ENSXETG00000038644">
    <property type="expression patterns" value="Expressed in neurula embryo"/>
</dbReference>
<dbReference type="GO" id="GO:0005737">
    <property type="term" value="C:cytoplasm"/>
    <property type="evidence" value="ECO:0000318"/>
    <property type="project" value="GO_Central"/>
</dbReference>
<accession>A0A6I8QYB7</accession>
<dbReference type="InterPro" id="IPR001452">
    <property type="entry name" value="SH3_domain"/>
</dbReference>
<dbReference type="GeneTree" id="ENSGT00940000158812"/>
<dbReference type="GO" id="GO:0035091">
    <property type="term" value="F:phosphatidylinositol binding"/>
    <property type="evidence" value="ECO:0007669"/>
    <property type="project" value="InterPro"/>
</dbReference>
<evidence type="ECO:0000259" key="4">
    <source>
        <dbReference type="PROSITE" id="PS50002"/>
    </source>
</evidence>
<dbReference type="GO" id="GO:0016176">
    <property type="term" value="F:superoxide-generating NADPH oxidase activator activity"/>
    <property type="evidence" value="ECO:0000318"/>
    <property type="project" value="GO_Central"/>
</dbReference>
<dbReference type="OMA" id="TERFIEW"/>
<keyword evidence="1 2" id="KW-0728">SH3 domain</keyword>
<dbReference type="AGR" id="Xenbase:XB-GENE-29087299"/>
<evidence type="ECO:0000313" key="8">
    <source>
        <dbReference type="RefSeq" id="XP_031749448.1"/>
    </source>
</evidence>